<evidence type="ECO:0000256" key="1">
    <source>
        <dbReference type="ARBA" id="ARBA00022722"/>
    </source>
</evidence>
<dbReference type="InterPro" id="IPR025724">
    <property type="entry name" value="GAG-pre-integrase_dom"/>
</dbReference>
<proteinExistence type="predicted"/>
<keyword evidence="9" id="KW-0233">DNA recombination</keyword>
<feature type="region of interest" description="Disordered" evidence="10">
    <location>
        <begin position="193"/>
        <end position="212"/>
    </location>
</feature>
<keyword evidence="3" id="KW-0255">Endonuclease</keyword>
<evidence type="ECO:0000256" key="9">
    <source>
        <dbReference type="ARBA" id="ARBA00023172"/>
    </source>
</evidence>
<evidence type="ECO:0000313" key="12">
    <source>
        <dbReference type="EMBL" id="GEU93336.1"/>
    </source>
</evidence>
<keyword evidence="7" id="KW-0695">RNA-directed DNA polymerase</keyword>
<feature type="region of interest" description="Disordered" evidence="10">
    <location>
        <begin position="343"/>
        <end position="373"/>
    </location>
</feature>
<keyword evidence="8" id="KW-0548">Nucleotidyltransferase</keyword>
<keyword evidence="5" id="KW-0460">Magnesium</keyword>
<evidence type="ECO:0000256" key="8">
    <source>
        <dbReference type="ARBA" id="ARBA00022932"/>
    </source>
</evidence>
<dbReference type="EMBL" id="BKCJ010010830">
    <property type="protein sequence ID" value="GEU93336.1"/>
    <property type="molecule type" value="Genomic_DNA"/>
</dbReference>
<organism evidence="12">
    <name type="scientific">Tanacetum cinerariifolium</name>
    <name type="common">Dalmatian daisy</name>
    <name type="synonym">Chrysanthemum cinerariifolium</name>
    <dbReference type="NCBI Taxonomy" id="118510"/>
    <lineage>
        <taxon>Eukaryota</taxon>
        <taxon>Viridiplantae</taxon>
        <taxon>Streptophyta</taxon>
        <taxon>Embryophyta</taxon>
        <taxon>Tracheophyta</taxon>
        <taxon>Spermatophyta</taxon>
        <taxon>Magnoliopsida</taxon>
        <taxon>eudicotyledons</taxon>
        <taxon>Gunneridae</taxon>
        <taxon>Pentapetalae</taxon>
        <taxon>asterids</taxon>
        <taxon>campanulids</taxon>
        <taxon>Asterales</taxon>
        <taxon>Asteraceae</taxon>
        <taxon>Asteroideae</taxon>
        <taxon>Anthemideae</taxon>
        <taxon>Anthemidinae</taxon>
        <taxon>Tanacetum</taxon>
    </lineage>
</organism>
<dbReference type="InterPro" id="IPR036397">
    <property type="entry name" value="RNaseH_sf"/>
</dbReference>
<dbReference type="GO" id="GO:0016787">
    <property type="term" value="F:hydrolase activity"/>
    <property type="evidence" value="ECO:0007669"/>
    <property type="project" value="UniProtKB-KW"/>
</dbReference>
<name>A0A6L2P4S9_TANCI</name>
<dbReference type="AlphaFoldDB" id="A0A6L2P4S9"/>
<dbReference type="Pfam" id="PF13976">
    <property type="entry name" value="gag_pre-integrs"/>
    <property type="match status" value="1"/>
</dbReference>
<dbReference type="PANTHER" id="PTHR42648">
    <property type="entry name" value="TRANSPOSASE, PUTATIVE-RELATED"/>
    <property type="match status" value="1"/>
</dbReference>
<sequence length="611" mass="69356">CYNYNEKGHYACDCQKPKVRDAKYFREQMLLAMKDEAGSHLSNEENYFMLDNAYGGESLDKLTTFVMLMARLQPIAETTDTVPLDDDKASLQKIDMLSKKPNKIYDPFLKARLGYQNPECLKKAIATQPKMYDGDMLHSEKLIINSTDSEETLEDAKESQNKMIQVNYDKINALYETFVPQQEISAEQTYFSIPSTSNHSSESKDVPSESPVLKMPNESRLLKMMDKLERENIKLEFHKIFNSIKITRAQHQKEVDELIQCVTQKTYAYGDVRAKNQDLLMTISELKSKINTIKKGMNVNTKFDSSETLGKGVYVTPFNKQIADKAMNALNSKVNLDRLELVTSQSTSKPEQGVGSSHSVRRSTSKDIKSKNSILKNTKSSSTYHRRLSHLNFGTINQLTSNDLVDGLPKLKYTKDHLCSACEQGKSKKASLPPKLVPSTESKLELLHMDSCGPIRVTSINGKIYILMIVDDYSRYTWNRSIVHTRHNKTPYEVIRGIKPNIQYFHVFGSLCYPANDRDDLRKMKPKADIEYYEPSSQEVSDDFAINTPDNDHTSSSSSIVVDQDDAPLVVSSSDEQVSTIPNFPVMNEVANEFVQEDVADFYANMFHNAP</sequence>
<evidence type="ECO:0000256" key="4">
    <source>
        <dbReference type="ARBA" id="ARBA00022801"/>
    </source>
</evidence>
<evidence type="ECO:0000259" key="11">
    <source>
        <dbReference type="Pfam" id="PF13976"/>
    </source>
</evidence>
<gene>
    <name evidence="12" type="ORF">Tci_065314</name>
</gene>
<evidence type="ECO:0000256" key="7">
    <source>
        <dbReference type="ARBA" id="ARBA00022918"/>
    </source>
</evidence>
<evidence type="ECO:0000256" key="3">
    <source>
        <dbReference type="ARBA" id="ARBA00022759"/>
    </source>
</evidence>
<dbReference type="GO" id="GO:0003964">
    <property type="term" value="F:RNA-directed DNA polymerase activity"/>
    <property type="evidence" value="ECO:0007669"/>
    <property type="project" value="UniProtKB-KW"/>
</dbReference>
<evidence type="ECO:0000256" key="2">
    <source>
        <dbReference type="ARBA" id="ARBA00022723"/>
    </source>
</evidence>
<dbReference type="PANTHER" id="PTHR42648:SF11">
    <property type="entry name" value="TRANSPOSON TY4-P GAG-POL POLYPROTEIN"/>
    <property type="match status" value="1"/>
</dbReference>
<keyword evidence="1" id="KW-0540">Nuclease</keyword>
<feature type="domain" description="GAG-pre-integrase" evidence="11">
    <location>
        <begin position="368"/>
        <end position="427"/>
    </location>
</feature>
<feature type="non-terminal residue" evidence="12">
    <location>
        <position position="1"/>
    </location>
</feature>
<dbReference type="GO" id="GO:0015074">
    <property type="term" value="P:DNA integration"/>
    <property type="evidence" value="ECO:0007669"/>
    <property type="project" value="UniProtKB-KW"/>
</dbReference>
<dbReference type="GO" id="GO:0003676">
    <property type="term" value="F:nucleic acid binding"/>
    <property type="evidence" value="ECO:0007669"/>
    <property type="project" value="InterPro"/>
</dbReference>
<reference evidence="12" key="1">
    <citation type="journal article" date="2019" name="Sci. Rep.">
        <title>Draft genome of Tanacetum cinerariifolium, the natural source of mosquito coil.</title>
        <authorList>
            <person name="Yamashiro T."/>
            <person name="Shiraishi A."/>
            <person name="Satake H."/>
            <person name="Nakayama K."/>
        </authorList>
    </citation>
    <scope>NUCLEOTIDE SEQUENCE</scope>
</reference>
<dbReference type="Gene3D" id="3.30.420.10">
    <property type="entry name" value="Ribonuclease H-like superfamily/Ribonuclease H"/>
    <property type="match status" value="1"/>
</dbReference>
<dbReference type="GO" id="GO:0003887">
    <property type="term" value="F:DNA-directed DNA polymerase activity"/>
    <property type="evidence" value="ECO:0007669"/>
    <property type="project" value="UniProtKB-KW"/>
</dbReference>
<protein>
    <submittedName>
        <fullName evidence="12">Retrovirus-related Pol polyprotein from transposon TNT 1-94</fullName>
    </submittedName>
</protein>
<evidence type="ECO:0000256" key="6">
    <source>
        <dbReference type="ARBA" id="ARBA00022908"/>
    </source>
</evidence>
<keyword evidence="4" id="KW-0378">Hydrolase</keyword>
<keyword evidence="6" id="KW-0229">DNA integration</keyword>
<comment type="caution">
    <text evidence="12">The sequence shown here is derived from an EMBL/GenBank/DDBJ whole genome shotgun (WGS) entry which is preliminary data.</text>
</comment>
<accession>A0A6L2P4S9</accession>
<keyword evidence="8" id="KW-0808">Transferase</keyword>
<dbReference type="GO" id="GO:0046872">
    <property type="term" value="F:metal ion binding"/>
    <property type="evidence" value="ECO:0007669"/>
    <property type="project" value="UniProtKB-KW"/>
</dbReference>
<dbReference type="GO" id="GO:0006310">
    <property type="term" value="P:DNA recombination"/>
    <property type="evidence" value="ECO:0007669"/>
    <property type="project" value="UniProtKB-KW"/>
</dbReference>
<dbReference type="GO" id="GO:0004519">
    <property type="term" value="F:endonuclease activity"/>
    <property type="evidence" value="ECO:0007669"/>
    <property type="project" value="UniProtKB-KW"/>
</dbReference>
<evidence type="ECO:0000256" key="10">
    <source>
        <dbReference type="SAM" id="MobiDB-lite"/>
    </source>
</evidence>
<keyword evidence="2" id="KW-0479">Metal-binding</keyword>
<dbReference type="SUPFAM" id="SSF53098">
    <property type="entry name" value="Ribonuclease H-like"/>
    <property type="match status" value="1"/>
</dbReference>
<evidence type="ECO:0000256" key="5">
    <source>
        <dbReference type="ARBA" id="ARBA00022842"/>
    </source>
</evidence>
<dbReference type="InterPro" id="IPR039537">
    <property type="entry name" value="Retrotran_Ty1/copia-like"/>
</dbReference>
<keyword evidence="8" id="KW-0239">DNA-directed DNA polymerase</keyword>
<feature type="region of interest" description="Disordered" evidence="10">
    <location>
        <begin position="535"/>
        <end position="561"/>
    </location>
</feature>
<dbReference type="InterPro" id="IPR012337">
    <property type="entry name" value="RNaseH-like_sf"/>
</dbReference>
<feature type="compositionally biased region" description="Polar residues" evidence="10">
    <location>
        <begin position="343"/>
        <end position="358"/>
    </location>
</feature>